<dbReference type="Pfam" id="PF00156">
    <property type="entry name" value="Pribosyltran"/>
    <property type="match status" value="1"/>
</dbReference>
<dbReference type="GO" id="GO:0044205">
    <property type="term" value="P:'de novo' UMP biosynthetic process"/>
    <property type="evidence" value="ECO:0007669"/>
    <property type="project" value="UniProtKB-UniRule"/>
</dbReference>
<comment type="similarity">
    <text evidence="6">Belongs to the purine/pyrimidine phosphoribosyltransferase family. PyrE subfamily.</text>
</comment>
<dbReference type="PANTHER" id="PTHR19278:SF9">
    <property type="entry name" value="URIDINE 5'-MONOPHOSPHATE SYNTHASE"/>
    <property type="match status" value="1"/>
</dbReference>
<organism evidence="8 9">
    <name type="scientific">Candidatus Liptonbacteria bacterium RIFCSPLOWO2_01_FULL_53_13</name>
    <dbReference type="NCBI Taxonomy" id="1798651"/>
    <lineage>
        <taxon>Bacteria</taxon>
        <taxon>Candidatus Liptoniibacteriota</taxon>
    </lineage>
</organism>
<evidence type="ECO:0000313" key="9">
    <source>
        <dbReference type="Proteomes" id="UP000178348"/>
    </source>
</evidence>
<dbReference type="EC" id="2.4.2.10" evidence="2 6"/>
<dbReference type="GO" id="GO:0019856">
    <property type="term" value="P:pyrimidine nucleobase biosynthetic process"/>
    <property type="evidence" value="ECO:0007669"/>
    <property type="project" value="TreeGrafter"/>
</dbReference>
<dbReference type="GO" id="GO:0004588">
    <property type="term" value="F:orotate phosphoribosyltransferase activity"/>
    <property type="evidence" value="ECO:0007669"/>
    <property type="project" value="UniProtKB-UniRule"/>
</dbReference>
<dbReference type="AlphaFoldDB" id="A0A1G2CMG5"/>
<comment type="caution">
    <text evidence="8">The sequence shown here is derived from an EMBL/GenBank/DDBJ whole genome shotgun (WGS) entry which is preliminary data.</text>
</comment>
<comment type="cofactor">
    <cofactor evidence="6">
        <name>Mg(2+)</name>
        <dbReference type="ChEBI" id="CHEBI:18420"/>
    </cofactor>
</comment>
<keyword evidence="6" id="KW-0460">Magnesium</keyword>
<dbReference type="InterPro" id="IPR029057">
    <property type="entry name" value="PRTase-like"/>
</dbReference>
<dbReference type="Gene3D" id="3.40.50.2020">
    <property type="match status" value="1"/>
</dbReference>
<comment type="caution">
    <text evidence="6">Lacks conserved residue(s) required for the propagation of feature annotation.</text>
</comment>
<comment type="function">
    <text evidence="6">Catalyzes the transfer of a ribosyl phosphate group from 5-phosphoribose 1-diphosphate to orotate, leading to the formation of orotidine monophosphate (OMP).</text>
</comment>
<feature type="binding site" evidence="6">
    <location>
        <position position="153"/>
    </location>
    <ligand>
        <name>orotate</name>
        <dbReference type="ChEBI" id="CHEBI:30839"/>
    </ligand>
</feature>
<dbReference type="EMBL" id="MHLB01000027">
    <property type="protein sequence ID" value="OGZ01950.1"/>
    <property type="molecule type" value="Genomic_DNA"/>
</dbReference>
<proteinExistence type="inferred from homology"/>
<evidence type="ECO:0000256" key="4">
    <source>
        <dbReference type="ARBA" id="ARBA00022679"/>
    </source>
</evidence>
<evidence type="ECO:0000259" key="7">
    <source>
        <dbReference type="Pfam" id="PF00156"/>
    </source>
</evidence>
<dbReference type="InterPro" id="IPR023031">
    <property type="entry name" value="OPRT"/>
</dbReference>
<dbReference type="HAMAP" id="MF_01208">
    <property type="entry name" value="PyrE"/>
    <property type="match status" value="1"/>
</dbReference>
<accession>A0A1G2CMG5</accession>
<feature type="domain" description="Phosphoribosyltransferase" evidence="7">
    <location>
        <begin position="50"/>
        <end position="157"/>
    </location>
</feature>
<dbReference type="CDD" id="cd06223">
    <property type="entry name" value="PRTases_typeI"/>
    <property type="match status" value="1"/>
</dbReference>
<keyword evidence="4 6" id="KW-0808">Transferase</keyword>
<dbReference type="Proteomes" id="UP000178348">
    <property type="component" value="Unassembled WGS sequence"/>
</dbReference>
<keyword evidence="5 6" id="KW-0665">Pyrimidine biosynthesis</keyword>
<dbReference type="InterPro" id="IPR000836">
    <property type="entry name" value="PRTase_dom"/>
</dbReference>
<feature type="binding site" evidence="6">
    <location>
        <position position="125"/>
    </location>
    <ligand>
        <name>orotate</name>
        <dbReference type="ChEBI" id="CHEBI:30839"/>
    </ligand>
</feature>
<reference evidence="8 9" key="1">
    <citation type="journal article" date="2016" name="Nat. Commun.">
        <title>Thousands of microbial genomes shed light on interconnected biogeochemical processes in an aquifer system.</title>
        <authorList>
            <person name="Anantharaman K."/>
            <person name="Brown C.T."/>
            <person name="Hug L.A."/>
            <person name="Sharon I."/>
            <person name="Castelle C.J."/>
            <person name="Probst A.J."/>
            <person name="Thomas B.C."/>
            <person name="Singh A."/>
            <person name="Wilkins M.J."/>
            <person name="Karaoz U."/>
            <person name="Brodie E.L."/>
            <person name="Williams K.H."/>
            <person name="Hubbard S.S."/>
            <person name="Banfield J.F."/>
        </authorList>
    </citation>
    <scope>NUCLEOTIDE SEQUENCE [LARGE SCALE GENOMIC DNA]</scope>
</reference>
<evidence type="ECO:0000256" key="1">
    <source>
        <dbReference type="ARBA" id="ARBA00004889"/>
    </source>
</evidence>
<dbReference type="PANTHER" id="PTHR19278">
    <property type="entry name" value="OROTATE PHOSPHORIBOSYLTRANSFERASE"/>
    <property type="match status" value="1"/>
</dbReference>
<sequence>MGKVFDILKETGAVITNSHIVLTSGKHTSAYINKDALYPHTEETSEVCLALAEKVKDLDIDVVAGPALGGIILSQWTAHHLSALKEKEVFGVYTEKTPEGGQAFTRGYDKFVAGKNVLVVEDLTTTGGSAKKVADAVISAGGNVAGVCVMLNRNPEEVTSEYFGAPFFPMETLKVEDYEEKDCPLCKSGVPINTTVGHGKKYLAAKANEKI</sequence>
<name>A0A1G2CMG5_9BACT</name>
<feature type="binding site" description="in other chain" evidence="6">
    <location>
        <position position="96"/>
    </location>
    <ligand>
        <name>5-phospho-alpha-D-ribose 1-diphosphate</name>
        <dbReference type="ChEBI" id="CHEBI:58017"/>
        <note>ligand shared between dimeric partners</note>
    </ligand>
</feature>
<comment type="subunit">
    <text evidence="6">Homodimer.</text>
</comment>
<dbReference type="GO" id="GO:0000287">
    <property type="term" value="F:magnesium ion binding"/>
    <property type="evidence" value="ECO:0007669"/>
    <property type="project" value="UniProtKB-UniRule"/>
</dbReference>
<dbReference type="SUPFAM" id="SSF53271">
    <property type="entry name" value="PRTase-like"/>
    <property type="match status" value="1"/>
</dbReference>
<keyword evidence="3 6" id="KW-0328">Glycosyltransferase</keyword>
<dbReference type="UniPathway" id="UPA00070">
    <property type="reaction ID" value="UER00119"/>
</dbReference>
<comment type="catalytic activity">
    <reaction evidence="6">
        <text>orotidine 5'-phosphate + diphosphate = orotate + 5-phospho-alpha-D-ribose 1-diphosphate</text>
        <dbReference type="Rhea" id="RHEA:10380"/>
        <dbReference type="ChEBI" id="CHEBI:30839"/>
        <dbReference type="ChEBI" id="CHEBI:33019"/>
        <dbReference type="ChEBI" id="CHEBI:57538"/>
        <dbReference type="ChEBI" id="CHEBI:58017"/>
        <dbReference type="EC" id="2.4.2.10"/>
    </reaction>
</comment>
<evidence type="ECO:0000256" key="2">
    <source>
        <dbReference type="ARBA" id="ARBA00011971"/>
    </source>
</evidence>
<protein>
    <recommendedName>
        <fullName evidence="2 6">Orotate phosphoribosyltransferase</fullName>
        <shortName evidence="6">OPRT</shortName>
        <shortName evidence="6">OPRTase</shortName>
        <ecNumber evidence="2 6">2.4.2.10</ecNumber>
    </recommendedName>
</protein>
<comment type="pathway">
    <text evidence="1 6">Pyrimidine metabolism; UMP biosynthesis via de novo pathway; UMP from orotate: step 1/2.</text>
</comment>
<gene>
    <name evidence="6" type="primary">pyrE</name>
    <name evidence="8" type="ORF">A2946_04170</name>
</gene>
<evidence type="ECO:0000256" key="6">
    <source>
        <dbReference type="HAMAP-Rule" id="MF_01208"/>
    </source>
</evidence>
<evidence type="ECO:0000256" key="3">
    <source>
        <dbReference type="ARBA" id="ARBA00022676"/>
    </source>
</evidence>
<evidence type="ECO:0000256" key="5">
    <source>
        <dbReference type="ARBA" id="ARBA00022975"/>
    </source>
</evidence>
<feature type="binding site" description="in other chain" evidence="6">
    <location>
        <begin position="121"/>
        <end position="129"/>
    </location>
    <ligand>
        <name>5-phospho-alpha-D-ribose 1-diphosphate</name>
        <dbReference type="ChEBI" id="CHEBI:58017"/>
        <note>ligand shared between dimeric partners</note>
    </ligand>
</feature>
<evidence type="ECO:0000313" key="8">
    <source>
        <dbReference type="EMBL" id="OGZ01950.1"/>
    </source>
</evidence>